<dbReference type="SUPFAM" id="SSF56204">
    <property type="entry name" value="Hect, E3 ligase catalytic domain"/>
    <property type="match status" value="1"/>
</dbReference>
<dbReference type="EC" id="2.3.2.26" evidence="2"/>
<comment type="caution">
    <text evidence="8">The sequence shown here is derived from an EMBL/GenBank/DDBJ whole genome shotgun (WGS) entry which is preliminary data.</text>
</comment>
<dbReference type="Gene3D" id="3.90.1750.10">
    <property type="entry name" value="Hect, E3 ligase catalytic domains"/>
    <property type="match status" value="1"/>
</dbReference>
<dbReference type="SMART" id="SM00119">
    <property type="entry name" value="HECTc"/>
    <property type="match status" value="1"/>
</dbReference>
<evidence type="ECO:0000259" key="7">
    <source>
        <dbReference type="PROSITE" id="PS50237"/>
    </source>
</evidence>
<dbReference type="RefSeq" id="XP_015469871.1">
    <property type="nucleotide sequence ID" value="XM_015609234.1"/>
</dbReference>
<dbReference type="InterPro" id="IPR000569">
    <property type="entry name" value="HECT_dom"/>
</dbReference>
<evidence type="ECO:0000256" key="2">
    <source>
        <dbReference type="ARBA" id="ARBA00012485"/>
    </source>
</evidence>
<dbReference type="PANTHER" id="PTHR45700">
    <property type="entry name" value="UBIQUITIN-PROTEIN LIGASE E3C"/>
    <property type="match status" value="1"/>
</dbReference>
<dbReference type="FunFam" id="3.30.2410.10:FF:000003">
    <property type="entry name" value="probable E3 ubiquitin-protein ligase HERC4 isoform X1"/>
    <property type="match status" value="1"/>
</dbReference>
<dbReference type="GO" id="GO:0000209">
    <property type="term" value="P:protein polyubiquitination"/>
    <property type="evidence" value="ECO:0007669"/>
    <property type="project" value="InterPro"/>
</dbReference>
<accession>A0A0V1Q5P0</accession>
<dbReference type="PANTHER" id="PTHR45700:SF8">
    <property type="entry name" value="HECT-TYPE E3 UBIQUITIN TRANSFERASE"/>
    <property type="match status" value="1"/>
</dbReference>
<dbReference type="Proteomes" id="UP000054251">
    <property type="component" value="Unassembled WGS sequence"/>
</dbReference>
<evidence type="ECO:0000256" key="3">
    <source>
        <dbReference type="ARBA" id="ARBA00022679"/>
    </source>
</evidence>
<comment type="catalytic activity">
    <reaction evidence="1">
        <text>S-ubiquitinyl-[E2 ubiquitin-conjugating enzyme]-L-cysteine + [acceptor protein]-L-lysine = [E2 ubiquitin-conjugating enzyme]-L-cysteine + N(6)-ubiquitinyl-[acceptor protein]-L-lysine.</text>
        <dbReference type="EC" id="2.3.2.26"/>
    </reaction>
</comment>
<sequence length="908" mass="104015">MLRRKSSTSGTLPTSQPKNPDSNSKSEITRSNSQWKLLDRFKPQNPPLKASYTSKISEENSSSIKKEHKEEVCVKNCKCCGTIVSYSGGTHKFRCSVCNTTNVIMDRSRPQPDPSSYPLVLSFKRVKKMIDKCVHDADEACRQGNSKSTHEIFEPLSSYLFLAFKSYPCLNNSFKIKKTSKKIHYSTSNLNLEDIRSMFVLLTHLPTKRPLYNALSGASDLLKRVEVYQNDDARNLLWLLILLEIPFLSNALVNYEKGASTQITSMIDVPEIKTLCYDILKRVFGIMAQFNSTPENNYIASWVSKLNKYEFLSKVDLINLYITFHLKKYFHIANNPHLLRRKSLSSSSRHHDHPTDYEYLDNIQLKNDLEEMPSTDLSSPGLHPAASLIPNRTTLPRSKSKKDSVVKIKIHQYANDWHLKTAAIFLSTFNRANSIRSGSDKLLVSIFYNSLLDFVNIKLDFDSWQSNKKSSIKPTNHLQEPELQTVIDYIHGHTNSFKFNESSSYFFCQYPFLISLGSKISILEYEARRQMERKAEEAFINSLDKRIAIDVYFKVRVRREYIVQDSLRCIKINPTNLKKSLRVQFIDEPGVDAGGIKKEWFLLLTRALFSPQAGIFVNIEDSNLLWFNIVPIENYEMYYLFGAILGLAIYNSTILNLKFPTVLYKLLLGKPVDLSDYQKLYPVSASNLLKLREYNDEELRAMELTFEASYTDLLGKVHTKQLIPKGRHTVVTSQNRETYIEKYAKFFMSDGIANQVNFFVKGFSTVIGGNALSLFLPQEIELLLCGSDEEKIDVAILRSITKYTGWKDNDHAMTSSAVKWFWEYMDSLSYKQHKKVLAFVTGSDRVPATGIQNLNFRISRLANGKDSNRLPVAHTCFNELALYEYSSKEKMISKLTMAVNESSGFGIK</sequence>
<dbReference type="InterPro" id="IPR044611">
    <property type="entry name" value="E3A/B/C-like"/>
</dbReference>
<dbReference type="NCBIfam" id="TIGR01053">
    <property type="entry name" value="LSD1"/>
    <property type="match status" value="1"/>
</dbReference>
<dbReference type="Gene3D" id="3.30.2160.10">
    <property type="entry name" value="Hect, E3 ligase catalytic domain"/>
    <property type="match status" value="1"/>
</dbReference>
<evidence type="ECO:0000256" key="1">
    <source>
        <dbReference type="ARBA" id="ARBA00000885"/>
    </source>
</evidence>
<proteinExistence type="predicted"/>
<feature type="region of interest" description="Disordered" evidence="6">
    <location>
        <begin position="1"/>
        <end position="63"/>
    </location>
</feature>
<dbReference type="AlphaFoldDB" id="A0A0V1Q5P0"/>
<organism evidence="8 9">
    <name type="scientific">Debaryomyces fabryi</name>
    <dbReference type="NCBI Taxonomy" id="58627"/>
    <lineage>
        <taxon>Eukaryota</taxon>
        <taxon>Fungi</taxon>
        <taxon>Dikarya</taxon>
        <taxon>Ascomycota</taxon>
        <taxon>Saccharomycotina</taxon>
        <taxon>Pichiomycetes</taxon>
        <taxon>Debaryomycetaceae</taxon>
        <taxon>Debaryomyces</taxon>
    </lineage>
</organism>
<feature type="active site" description="Glycyl thioester intermediate" evidence="5">
    <location>
        <position position="876"/>
    </location>
</feature>
<keyword evidence="9" id="KW-1185">Reference proteome</keyword>
<feature type="region of interest" description="Disordered" evidence="6">
    <location>
        <begin position="373"/>
        <end position="397"/>
    </location>
</feature>
<evidence type="ECO:0000256" key="6">
    <source>
        <dbReference type="SAM" id="MobiDB-lite"/>
    </source>
</evidence>
<keyword evidence="4 5" id="KW-0833">Ubl conjugation pathway</keyword>
<evidence type="ECO:0000313" key="8">
    <source>
        <dbReference type="EMBL" id="KSA03769.1"/>
    </source>
</evidence>
<dbReference type="EMBL" id="LMYN01000005">
    <property type="protein sequence ID" value="KSA03769.1"/>
    <property type="molecule type" value="Genomic_DNA"/>
</dbReference>
<dbReference type="GO" id="GO:0061630">
    <property type="term" value="F:ubiquitin protein ligase activity"/>
    <property type="evidence" value="ECO:0007669"/>
    <property type="project" value="UniProtKB-EC"/>
</dbReference>
<protein>
    <recommendedName>
        <fullName evidence="2">HECT-type E3 ubiquitin transferase</fullName>
        <ecNumber evidence="2">2.3.2.26</ecNumber>
    </recommendedName>
</protein>
<dbReference type="Pfam" id="PF00632">
    <property type="entry name" value="HECT"/>
    <property type="match status" value="1"/>
</dbReference>
<feature type="compositionally biased region" description="Polar residues" evidence="6">
    <location>
        <begin position="7"/>
        <end position="35"/>
    </location>
</feature>
<dbReference type="CDD" id="cd00078">
    <property type="entry name" value="HECTc"/>
    <property type="match status" value="1"/>
</dbReference>
<feature type="domain" description="HECT" evidence="7">
    <location>
        <begin position="573"/>
        <end position="908"/>
    </location>
</feature>
<evidence type="ECO:0000313" key="9">
    <source>
        <dbReference type="Proteomes" id="UP000054251"/>
    </source>
</evidence>
<evidence type="ECO:0000256" key="5">
    <source>
        <dbReference type="PROSITE-ProRule" id="PRU00104"/>
    </source>
</evidence>
<reference evidence="8 9" key="1">
    <citation type="submission" date="2015-11" db="EMBL/GenBank/DDBJ databases">
        <title>The genome of Debaryomyces fabryi.</title>
        <authorList>
            <person name="Tafer H."/>
            <person name="Lopandic K."/>
        </authorList>
    </citation>
    <scope>NUCLEOTIDE SEQUENCE [LARGE SCALE GENOMIC DNA]</scope>
    <source>
        <strain evidence="8 9">CBS 789</strain>
    </source>
</reference>
<dbReference type="PROSITE" id="PS50237">
    <property type="entry name" value="HECT"/>
    <property type="match status" value="1"/>
</dbReference>
<dbReference type="InterPro" id="IPR035983">
    <property type="entry name" value="Hect_E3_ubiquitin_ligase"/>
</dbReference>
<dbReference type="Gene3D" id="3.30.2410.10">
    <property type="entry name" value="Hect, E3 ligase catalytic domain"/>
    <property type="match status" value="1"/>
</dbReference>
<dbReference type="OrthoDB" id="8068875at2759"/>
<dbReference type="GeneID" id="26837413"/>
<gene>
    <name evidence="8" type="ORF">AC631_00404</name>
</gene>
<name>A0A0V1Q5P0_9ASCO</name>
<evidence type="ECO:0000256" key="4">
    <source>
        <dbReference type="ARBA" id="ARBA00022786"/>
    </source>
</evidence>
<keyword evidence="3" id="KW-0808">Transferase</keyword>